<dbReference type="EMBL" id="BKCJ010512357">
    <property type="protein sequence ID" value="GFA91042.1"/>
    <property type="molecule type" value="Genomic_DNA"/>
</dbReference>
<evidence type="ECO:0000313" key="1">
    <source>
        <dbReference type="EMBL" id="GFA91042.1"/>
    </source>
</evidence>
<keyword evidence="1" id="KW-0548">Nucleotidyltransferase</keyword>
<dbReference type="AlphaFoldDB" id="A0A699KJ57"/>
<protein>
    <submittedName>
        <fullName evidence="1">RNA-directed DNA polymerase, eukaryota, reverse transcriptase zinc-binding domain protein</fullName>
    </submittedName>
</protein>
<dbReference type="GO" id="GO:0003964">
    <property type="term" value="F:RNA-directed DNA polymerase activity"/>
    <property type="evidence" value="ECO:0007669"/>
    <property type="project" value="UniProtKB-KW"/>
</dbReference>
<name>A0A699KJ57_TANCI</name>
<keyword evidence="1" id="KW-0808">Transferase</keyword>
<gene>
    <name evidence="1" type="ORF">Tci_663014</name>
</gene>
<organism evidence="1">
    <name type="scientific">Tanacetum cinerariifolium</name>
    <name type="common">Dalmatian daisy</name>
    <name type="synonym">Chrysanthemum cinerariifolium</name>
    <dbReference type="NCBI Taxonomy" id="118510"/>
    <lineage>
        <taxon>Eukaryota</taxon>
        <taxon>Viridiplantae</taxon>
        <taxon>Streptophyta</taxon>
        <taxon>Embryophyta</taxon>
        <taxon>Tracheophyta</taxon>
        <taxon>Spermatophyta</taxon>
        <taxon>Magnoliopsida</taxon>
        <taxon>eudicotyledons</taxon>
        <taxon>Gunneridae</taxon>
        <taxon>Pentapetalae</taxon>
        <taxon>asterids</taxon>
        <taxon>campanulids</taxon>
        <taxon>Asterales</taxon>
        <taxon>Asteraceae</taxon>
        <taxon>Asteroideae</taxon>
        <taxon>Anthemideae</taxon>
        <taxon>Anthemidinae</taxon>
        <taxon>Tanacetum</taxon>
    </lineage>
</organism>
<keyword evidence="1" id="KW-0695">RNA-directed DNA polymerase</keyword>
<accession>A0A699KJ57</accession>
<comment type="caution">
    <text evidence="1">The sequence shown here is derived from an EMBL/GenBank/DDBJ whole genome shotgun (WGS) entry which is preliminary data.</text>
</comment>
<reference evidence="1" key="1">
    <citation type="journal article" date="2019" name="Sci. Rep.">
        <title>Draft genome of Tanacetum cinerariifolium, the natural source of mosquito coil.</title>
        <authorList>
            <person name="Yamashiro T."/>
            <person name="Shiraishi A."/>
            <person name="Satake H."/>
            <person name="Nakayama K."/>
        </authorList>
    </citation>
    <scope>NUCLEOTIDE SEQUENCE</scope>
</reference>
<feature type="non-terminal residue" evidence="1">
    <location>
        <position position="1"/>
    </location>
</feature>
<proteinExistence type="predicted"/>
<sequence>DFDKLVEDTWKEAQIIESNAFLKMLKNLRYLKVKILWSRLNKESSNSRKRKLKAELADLDLAIDKGDGEVIDVNRRHEVVRLLQDVEKIESLEVAQKAKIK</sequence>